<dbReference type="AlphaFoldDB" id="A0AAU0F7L8"/>
<dbReference type="KEGG" id="bpor:BPO_1339"/>
<dbReference type="EMBL" id="CP136426">
    <property type="protein sequence ID" value="WOC51986.1"/>
    <property type="molecule type" value="Genomic_DNA"/>
</dbReference>
<reference evidence="1" key="1">
    <citation type="submission" date="2023-10" db="EMBL/GenBank/DDBJ databases">
        <title>Characterization and whole genome sequencing of a novel strain of Bergeyella porcorum QD2021 isolated from pig.</title>
        <authorList>
            <person name="Liu G."/>
            <person name="Chen C."/>
            <person name="Han X."/>
        </authorList>
    </citation>
    <scope>NUCLEOTIDE SEQUENCE</scope>
    <source>
        <strain evidence="1">QD2021</strain>
    </source>
</reference>
<accession>A0AAU0F7L8</accession>
<keyword evidence="2" id="KW-1185">Reference proteome</keyword>
<evidence type="ECO:0000313" key="1">
    <source>
        <dbReference type="EMBL" id="WOC51986.1"/>
    </source>
</evidence>
<name>A0AAU0F7L8_9FLAO</name>
<sequence length="68" mass="7840">MATPDARAENGLYAILLTVASWLQHSDNNSFKTVSYKNITEEDTSLLNRWLNAYTQRMAQNTILKRHL</sequence>
<protein>
    <submittedName>
        <fullName evidence="1">Uncharacterized protein</fullName>
    </submittedName>
</protein>
<dbReference type="Proteomes" id="UP001432059">
    <property type="component" value="Chromosome"/>
</dbReference>
<dbReference type="RefSeq" id="WP_327983609.1">
    <property type="nucleotide sequence ID" value="NZ_CP136426.1"/>
</dbReference>
<gene>
    <name evidence="1" type="ORF">BPO_1339</name>
</gene>
<evidence type="ECO:0000313" key="2">
    <source>
        <dbReference type="Proteomes" id="UP001432059"/>
    </source>
</evidence>
<organism evidence="1 2">
    <name type="scientific">Bergeyella porcorum</name>
    <dbReference type="NCBI Taxonomy" id="1735111"/>
    <lineage>
        <taxon>Bacteria</taxon>
        <taxon>Pseudomonadati</taxon>
        <taxon>Bacteroidota</taxon>
        <taxon>Flavobacteriia</taxon>
        <taxon>Flavobacteriales</taxon>
        <taxon>Weeksellaceae</taxon>
        <taxon>Bergeyella</taxon>
    </lineage>
</organism>
<proteinExistence type="predicted"/>